<organism evidence="1 2">
    <name type="scientific">Candidatus Sulfotelmatobacter kueseliae</name>
    <dbReference type="NCBI Taxonomy" id="2042962"/>
    <lineage>
        <taxon>Bacteria</taxon>
        <taxon>Pseudomonadati</taxon>
        <taxon>Acidobacteriota</taxon>
        <taxon>Terriglobia</taxon>
        <taxon>Terriglobales</taxon>
        <taxon>Candidatus Korobacteraceae</taxon>
        <taxon>Candidatus Sulfotelmatobacter</taxon>
    </lineage>
</organism>
<sequence length="309" mass="33855">MGPFELNTTISNLRNLRESDLSAYDAVYLGNIYCRIYEDNFLERLDDLEEGIALVKGQGLRAYVTSYAAPRNDVLPKVQKALETAAAAGADAVEVHNLGVLRMVHEQFPGMPAHVGGFANVYTDAGAEVLKEYGAVRFTPNYEISLDEVGAITSSVGIPAELVVHGKMPLGVSDYCFLLEYEQKWPEKCPTLCQKNLFLKQGDWAMRSVGKGVLSGKDVCMLEHLPALIAAGHNVFRIEAAYETPEYRLKIAKIYRAALERAMAGDGTEDESAWIMIGEHTAVGLCNGFYFGRTGAEYVGKRTQPAVAC</sequence>
<dbReference type="EMBL" id="OMOD01000036">
    <property type="protein sequence ID" value="SPF34552.1"/>
    <property type="molecule type" value="Genomic_DNA"/>
</dbReference>
<gene>
    <name evidence="1" type="ORF">SBA1_1300007</name>
</gene>
<dbReference type="GO" id="GO:0008233">
    <property type="term" value="F:peptidase activity"/>
    <property type="evidence" value="ECO:0007669"/>
    <property type="project" value="UniProtKB-KW"/>
</dbReference>
<protein>
    <submittedName>
        <fullName evidence="1">Putative Collagenase-related protease</fullName>
    </submittedName>
</protein>
<dbReference type="PANTHER" id="PTHR30217">
    <property type="entry name" value="PEPTIDASE U32 FAMILY"/>
    <property type="match status" value="1"/>
</dbReference>
<proteinExistence type="predicted"/>
<reference evidence="2" key="1">
    <citation type="submission" date="2018-02" db="EMBL/GenBank/DDBJ databases">
        <authorList>
            <person name="Hausmann B."/>
        </authorList>
    </citation>
    <scope>NUCLEOTIDE SEQUENCE [LARGE SCALE GENOMIC DNA]</scope>
    <source>
        <strain evidence="2">Peat soil MAG SbA1</strain>
    </source>
</reference>
<dbReference type="InterPro" id="IPR051454">
    <property type="entry name" value="RNA/ubiquinone_mod_enzymes"/>
</dbReference>
<name>A0A2U3K4F7_9BACT</name>
<dbReference type="Proteomes" id="UP000238701">
    <property type="component" value="Unassembled WGS sequence"/>
</dbReference>
<keyword evidence="1" id="KW-0378">Hydrolase</keyword>
<dbReference type="AlphaFoldDB" id="A0A2U3K4F7"/>
<dbReference type="PANTHER" id="PTHR30217:SF10">
    <property type="entry name" value="23S RRNA 5-HYDROXYCYTIDINE C2501 SYNTHASE"/>
    <property type="match status" value="1"/>
</dbReference>
<dbReference type="OrthoDB" id="9807498at2"/>
<dbReference type="InterPro" id="IPR001539">
    <property type="entry name" value="Peptidase_U32"/>
</dbReference>
<evidence type="ECO:0000313" key="1">
    <source>
        <dbReference type="EMBL" id="SPF34552.1"/>
    </source>
</evidence>
<accession>A0A2U3K4F7</accession>
<evidence type="ECO:0000313" key="2">
    <source>
        <dbReference type="Proteomes" id="UP000238701"/>
    </source>
</evidence>
<dbReference type="GO" id="GO:0006508">
    <property type="term" value="P:proteolysis"/>
    <property type="evidence" value="ECO:0007669"/>
    <property type="project" value="UniProtKB-KW"/>
</dbReference>
<dbReference type="Pfam" id="PF01136">
    <property type="entry name" value="Peptidase_U32"/>
    <property type="match status" value="1"/>
</dbReference>
<keyword evidence="1" id="KW-0645">Protease</keyword>